<dbReference type="HOGENOM" id="CLU_1127901_0_0_11"/>
<organism evidence="4 5">
    <name type="scientific">Kitasatospora cheerisanensis KCTC 2395</name>
    <dbReference type="NCBI Taxonomy" id="1348663"/>
    <lineage>
        <taxon>Bacteria</taxon>
        <taxon>Bacillati</taxon>
        <taxon>Actinomycetota</taxon>
        <taxon>Actinomycetes</taxon>
        <taxon>Kitasatosporales</taxon>
        <taxon>Streptomycetaceae</taxon>
        <taxon>Kitasatospora</taxon>
    </lineage>
</organism>
<reference evidence="4 5" key="1">
    <citation type="submission" date="2014-05" db="EMBL/GenBank/DDBJ databases">
        <title>Draft Genome Sequence of Kitasatospora cheerisanensis KCTC 2395.</title>
        <authorList>
            <person name="Nam D.H."/>
        </authorList>
    </citation>
    <scope>NUCLEOTIDE SEQUENCE [LARGE SCALE GENOMIC DNA]</scope>
    <source>
        <strain evidence="4 5">KCTC 2395</strain>
    </source>
</reference>
<evidence type="ECO:0000259" key="3">
    <source>
        <dbReference type="Pfam" id="PF20712"/>
    </source>
</evidence>
<accession>A0A066Z0I8</accession>
<feature type="compositionally biased region" description="Gly residues" evidence="1">
    <location>
        <begin position="233"/>
        <end position="246"/>
    </location>
</feature>
<proteinExistence type="predicted"/>
<evidence type="ECO:0000313" key="5">
    <source>
        <dbReference type="Proteomes" id="UP000027178"/>
    </source>
</evidence>
<dbReference type="InterPro" id="IPR048567">
    <property type="entry name" value="CyanoTRADDas_TM"/>
</dbReference>
<sequence length="246" mass="25356">MEADADGTGLAVGRDLGIHAAGGSVAVGGDIRGDIIVNHAPHHETAAAVRSSLAVERQRLRMSAYRQALRHNEIMFLLSVVAMASGAGVVLTGAVLTVLRASNGEAVSVPLVTSLAGALITTVGGALAVHTNRSRRHLAEQDDRLDAQIERDHVIEKLRGWIDRVADPQTRDRLNAAAAMREMGLEPDSAVVTDRVLPEPGTALPVLEAGGRLPEPASPDGQAGADPLLRPGDGQGAGTGRSGGPG</sequence>
<keyword evidence="2" id="KW-0472">Membrane</keyword>
<dbReference type="AlphaFoldDB" id="A0A066Z0I8"/>
<keyword evidence="5" id="KW-1185">Reference proteome</keyword>
<evidence type="ECO:0000313" key="4">
    <source>
        <dbReference type="EMBL" id="KDN87022.1"/>
    </source>
</evidence>
<keyword evidence="2" id="KW-0812">Transmembrane</keyword>
<evidence type="ECO:0000256" key="1">
    <source>
        <dbReference type="SAM" id="MobiDB-lite"/>
    </source>
</evidence>
<dbReference type="EMBL" id="JNBY01000050">
    <property type="protein sequence ID" value="KDN87022.1"/>
    <property type="molecule type" value="Genomic_DNA"/>
</dbReference>
<evidence type="ECO:0000256" key="2">
    <source>
        <dbReference type="SAM" id="Phobius"/>
    </source>
</evidence>
<feature type="transmembrane region" description="Helical" evidence="2">
    <location>
        <begin position="111"/>
        <end position="129"/>
    </location>
</feature>
<feature type="region of interest" description="Disordered" evidence="1">
    <location>
        <begin position="202"/>
        <end position="246"/>
    </location>
</feature>
<feature type="domain" description="Cyanobacterial TRADD-N associated 2 transmembrane" evidence="3">
    <location>
        <begin position="67"/>
        <end position="138"/>
    </location>
</feature>
<dbReference type="eggNOG" id="ENOG502ZPHI">
    <property type="taxonomic scope" value="Bacteria"/>
</dbReference>
<dbReference type="Pfam" id="PF20712">
    <property type="entry name" value="CyanoTRADDas_TM"/>
    <property type="match status" value="1"/>
</dbReference>
<feature type="transmembrane region" description="Helical" evidence="2">
    <location>
        <begin position="74"/>
        <end position="99"/>
    </location>
</feature>
<dbReference type="PATRIC" id="fig|1348663.4.peg.1055"/>
<dbReference type="Proteomes" id="UP000027178">
    <property type="component" value="Unassembled WGS sequence"/>
</dbReference>
<comment type="caution">
    <text evidence="4">The sequence shown here is derived from an EMBL/GenBank/DDBJ whole genome shotgun (WGS) entry which is preliminary data.</text>
</comment>
<name>A0A066Z0I8_9ACTN</name>
<gene>
    <name evidence="4" type="ORF">KCH_11070</name>
</gene>
<protein>
    <recommendedName>
        <fullName evidence="3">Cyanobacterial TRADD-N associated 2 transmembrane domain-containing protein</fullName>
    </recommendedName>
</protein>
<keyword evidence="2" id="KW-1133">Transmembrane helix</keyword>